<dbReference type="InterPro" id="IPR056884">
    <property type="entry name" value="NPHP3-like_N"/>
</dbReference>
<evidence type="ECO:0000313" key="3">
    <source>
        <dbReference type="EMBL" id="KAF1837497.1"/>
    </source>
</evidence>
<organism evidence="3 4">
    <name type="scientific">Decorospora gaudefroyi</name>
    <dbReference type="NCBI Taxonomy" id="184978"/>
    <lineage>
        <taxon>Eukaryota</taxon>
        <taxon>Fungi</taxon>
        <taxon>Dikarya</taxon>
        <taxon>Ascomycota</taxon>
        <taxon>Pezizomycotina</taxon>
        <taxon>Dothideomycetes</taxon>
        <taxon>Pleosporomycetidae</taxon>
        <taxon>Pleosporales</taxon>
        <taxon>Pleosporineae</taxon>
        <taxon>Pleosporaceae</taxon>
        <taxon>Decorospora</taxon>
    </lineage>
</organism>
<dbReference type="Pfam" id="PF24883">
    <property type="entry name" value="NPHP3_N"/>
    <property type="match status" value="1"/>
</dbReference>
<protein>
    <recommendedName>
        <fullName evidence="2">Nephrocystin 3-like N-terminal domain-containing protein</fullName>
    </recommendedName>
</protein>
<proteinExistence type="predicted"/>
<dbReference type="EMBL" id="ML975261">
    <property type="protein sequence ID" value="KAF1837497.1"/>
    <property type="molecule type" value="Genomic_DNA"/>
</dbReference>
<keyword evidence="1" id="KW-0677">Repeat</keyword>
<accession>A0A6A5KNL8</accession>
<name>A0A6A5KNL8_9PLEO</name>
<keyword evidence="4" id="KW-1185">Reference proteome</keyword>
<evidence type="ECO:0000259" key="2">
    <source>
        <dbReference type="Pfam" id="PF24883"/>
    </source>
</evidence>
<feature type="domain" description="Nephrocystin 3-like N-terminal" evidence="2">
    <location>
        <begin position="21"/>
        <end position="196"/>
    </location>
</feature>
<dbReference type="AlphaFoldDB" id="A0A6A5KNL8"/>
<dbReference type="SUPFAM" id="SSF52540">
    <property type="entry name" value="P-loop containing nucleoside triphosphate hydrolases"/>
    <property type="match status" value="1"/>
</dbReference>
<dbReference type="Proteomes" id="UP000800040">
    <property type="component" value="Unassembled WGS sequence"/>
</dbReference>
<sequence length="506" mass="57602">MPRSSLQSVKRISSDIFPSIYDWFFIDGAFVRWRKARVIWPLYCIGSPGAGKTTLFSLIYRYLKRHPETQNYPIADICIDREVPPHDVYFIEDFLETLYHKLSDTTVLKEDHSDDAYEEYAEMRFLLKDAPEGYRAKTRLQSLREALNSRLNALKGERAFLLLDGIDRCSPTQRLLLDNELSKLLEAGLSILITSRLAVLERVEALCEHPDDPVPQYARLSLNMYYECCICEYIVCVPCKDAKRSCPNGHEELHLHETYDHVNINIAVPDMAMKEFIAWNLEREHGDLGLGSSARKPPLSPLGRSLISNTASKSVQKHAEDVYEAAGGHIGMAKARLDLIHTMDSLEGIESRRDQLPANIITMFDAGLKRIEIQPSDQRDIALKAIAAAAADIRGVEVPVLREMLRNADIRSGEDVLECSKGFLLTSTHDTPSLRLTAFHQSFFRYISERYNQEIHRASMQINPARPRFAPREIGSPADITPQKLARSITQPVHPFIPRKDTRNWT</sequence>
<dbReference type="InterPro" id="IPR027417">
    <property type="entry name" value="P-loop_NTPase"/>
</dbReference>
<evidence type="ECO:0000256" key="1">
    <source>
        <dbReference type="ARBA" id="ARBA00022737"/>
    </source>
</evidence>
<evidence type="ECO:0000313" key="4">
    <source>
        <dbReference type="Proteomes" id="UP000800040"/>
    </source>
</evidence>
<gene>
    <name evidence="3" type="ORF">BDW02DRAFT_518807</name>
</gene>
<dbReference type="OrthoDB" id="3885310at2759"/>
<reference evidence="3" key="1">
    <citation type="submission" date="2020-01" db="EMBL/GenBank/DDBJ databases">
        <authorList>
            <consortium name="DOE Joint Genome Institute"/>
            <person name="Haridas S."/>
            <person name="Albert R."/>
            <person name="Binder M."/>
            <person name="Bloem J."/>
            <person name="Labutti K."/>
            <person name="Salamov A."/>
            <person name="Andreopoulos B."/>
            <person name="Baker S.E."/>
            <person name="Barry K."/>
            <person name="Bills G."/>
            <person name="Bluhm B.H."/>
            <person name="Cannon C."/>
            <person name="Castanera R."/>
            <person name="Culley D.E."/>
            <person name="Daum C."/>
            <person name="Ezra D."/>
            <person name="Gonzalez J.B."/>
            <person name="Henrissat B."/>
            <person name="Kuo A."/>
            <person name="Liang C."/>
            <person name="Lipzen A."/>
            <person name="Lutzoni F."/>
            <person name="Magnuson J."/>
            <person name="Mondo S."/>
            <person name="Nolan M."/>
            <person name="Ohm R."/>
            <person name="Pangilinan J."/>
            <person name="Park H.-J."/>
            <person name="Ramirez L."/>
            <person name="Alfaro M."/>
            <person name="Sun H."/>
            <person name="Tritt A."/>
            <person name="Yoshinaga Y."/>
            <person name="Zwiers L.-H."/>
            <person name="Turgeon B.G."/>
            <person name="Goodwin S.B."/>
            <person name="Spatafora J.W."/>
            <person name="Crous P.W."/>
            <person name="Grigoriev I.V."/>
        </authorList>
    </citation>
    <scope>NUCLEOTIDE SEQUENCE</scope>
    <source>
        <strain evidence="3">P77</strain>
    </source>
</reference>
<dbReference type="Gene3D" id="3.40.50.300">
    <property type="entry name" value="P-loop containing nucleotide triphosphate hydrolases"/>
    <property type="match status" value="1"/>
</dbReference>